<reference evidence="3" key="5">
    <citation type="submission" date="2025-09" db="UniProtKB">
        <authorList>
            <consortium name="Ensembl"/>
        </authorList>
    </citation>
    <scope>IDENTIFICATION</scope>
</reference>
<dbReference type="PANTHER" id="PTHR33663:SF1">
    <property type="entry name" value="COILED-COIL DOMAIN-CONTAINING PROTEIN 177"/>
    <property type="match status" value="1"/>
</dbReference>
<dbReference type="AlphaFoldDB" id="A0A4W3JM50"/>
<proteinExistence type="predicted"/>
<reference evidence="4" key="3">
    <citation type="journal article" date="2014" name="Nature">
        <title>Elephant shark genome provides unique insights into gnathostome evolution.</title>
        <authorList>
            <consortium name="International Elephant Shark Genome Sequencing Consortium"/>
            <person name="Venkatesh B."/>
            <person name="Lee A.P."/>
            <person name="Ravi V."/>
            <person name="Maurya A.K."/>
            <person name="Lian M.M."/>
            <person name="Swann J.B."/>
            <person name="Ohta Y."/>
            <person name="Flajnik M.F."/>
            <person name="Sutoh Y."/>
            <person name="Kasahara M."/>
            <person name="Hoon S."/>
            <person name="Gangu V."/>
            <person name="Roy S.W."/>
            <person name="Irimia M."/>
            <person name="Korzh V."/>
            <person name="Kondrychyn I."/>
            <person name="Lim Z.W."/>
            <person name="Tay B.H."/>
            <person name="Tohari S."/>
            <person name="Kong K.W."/>
            <person name="Ho S."/>
            <person name="Lorente-Galdos B."/>
            <person name="Quilez J."/>
            <person name="Marques-Bonet T."/>
            <person name="Raney B.J."/>
            <person name="Ingham P.W."/>
            <person name="Tay A."/>
            <person name="Hillier L.W."/>
            <person name="Minx P."/>
            <person name="Boehm T."/>
            <person name="Wilson R.K."/>
            <person name="Brenner S."/>
            <person name="Warren W.C."/>
        </authorList>
    </citation>
    <scope>NUCLEOTIDE SEQUENCE [LARGE SCALE GENOMIC DNA]</scope>
</reference>
<dbReference type="OMA" id="YNFDCAA"/>
<feature type="compositionally biased region" description="Basic and acidic residues" evidence="2">
    <location>
        <begin position="569"/>
        <end position="604"/>
    </location>
</feature>
<organism evidence="3 4">
    <name type="scientific">Callorhinchus milii</name>
    <name type="common">Ghost shark</name>
    <dbReference type="NCBI Taxonomy" id="7868"/>
    <lineage>
        <taxon>Eukaryota</taxon>
        <taxon>Metazoa</taxon>
        <taxon>Chordata</taxon>
        <taxon>Craniata</taxon>
        <taxon>Vertebrata</taxon>
        <taxon>Chondrichthyes</taxon>
        <taxon>Holocephali</taxon>
        <taxon>Chimaeriformes</taxon>
        <taxon>Callorhinchidae</taxon>
        <taxon>Callorhinchus</taxon>
    </lineage>
</organism>
<feature type="region of interest" description="Disordered" evidence="2">
    <location>
        <begin position="188"/>
        <end position="221"/>
    </location>
</feature>
<reference evidence="4" key="2">
    <citation type="journal article" date="2007" name="PLoS Biol.">
        <title>Survey sequencing and comparative analysis of the elephant shark (Callorhinchus milii) genome.</title>
        <authorList>
            <person name="Venkatesh B."/>
            <person name="Kirkness E.F."/>
            <person name="Loh Y.H."/>
            <person name="Halpern A.L."/>
            <person name="Lee A.P."/>
            <person name="Johnson J."/>
            <person name="Dandona N."/>
            <person name="Viswanathan L.D."/>
            <person name="Tay A."/>
            <person name="Venter J.C."/>
            <person name="Strausberg R.L."/>
            <person name="Brenner S."/>
        </authorList>
    </citation>
    <scope>NUCLEOTIDE SEQUENCE [LARGE SCALE GENOMIC DNA]</scope>
</reference>
<feature type="region of interest" description="Disordered" evidence="2">
    <location>
        <begin position="1"/>
        <end position="45"/>
    </location>
</feature>
<dbReference type="GeneID" id="103178444"/>
<feature type="coiled-coil region" evidence="1">
    <location>
        <begin position="382"/>
        <end position="531"/>
    </location>
</feature>
<dbReference type="Proteomes" id="UP000314986">
    <property type="component" value="Unassembled WGS sequence"/>
</dbReference>
<dbReference type="PANTHER" id="PTHR33663">
    <property type="entry name" value="COILED-COIL DOMAIN-CONTAINING PROTEIN 177"/>
    <property type="match status" value="1"/>
</dbReference>
<sequence>MLASAPRVLQAGQRMVDNAENGEGAKPSAVVDGAVGGKEASSQKDLETGISNARDESPLFHLDLENFDTAEAEGSRYVLTSPRSLEACARCRVRPVELLHRSVNEFAKEAPARSMYVAAGLYEMYEKERRGKLRQCREEREKIIRDERRGRKACHLVRNSLPCSPAPGAKKPAGEVELSRCKSHSLESLKKKKEVHPTTTSNTNTTIMASSDSGASSSFSGDTWRDHKARWLKSSPRGKMVAAAAGAHLVMSKSFSLGDLSHSPQTIQKVARIVNEVKLRSHAEVTERDRKIAALMLAKHQGETIMSDQSYQAHLHWDSHKQREVSRREREERERQQALLHCHKLWDAKLEDRRHRLSQDLMEVVAFKQHQVQVQEEKWRHLAGGQERLRREKLEKAKLETREKKKHQEQQLRSKEEEIKMLVESKDKLWHQKLIVADHKKMERERSQQREKREANKVEKLKHEAMIKEVTKEEQMEKKLIKDCLEQKLSRCQENYEQLMERRNRELRERAAREEQQLQRARGVAEQREKEHREHLETLAKAADKKLKHAAQVAQDRIHQKSRQAVQSRTEKEKLHRQNKLKLEQGQESKRKEIQQSIAKKAEKSERIFRERQVALENSRSLARASFHIRDRVREEINNRTFDKMVLEAELQAQLDKK</sequence>
<feature type="compositionally biased region" description="Low complexity" evidence="2">
    <location>
        <begin position="198"/>
        <end position="221"/>
    </location>
</feature>
<accession>A0A4W3JM50</accession>
<dbReference type="GeneTree" id="ENSGT00940000164505"/>
<keyword evidence="4" id="KW-1185">Reference proteome</keyword>
<dbReference type="OrthoDB" id="200110at2759"/>
<reference evidence="4" key="1">
    <citation type="journal article" date="2006" name="Science">
        <title>Ancient noncoding elements conserved in the human genome.</title>
        <authorList>
            <person name="Venkatesh B."/>
            <person name="Kirkness E.F."/>
            <person name="Loh Y.H."/>
            <person name="Halpern A.L."/>
            <person name="Lee A.P."/>
            <person name="Johnson J."/>
            <person name="Dandona N."/>
            <person name="Viswanathan L.D."/>
            <person name="Tay A."/>
            <person name="Venter J.C."/>
            <person name="Strausberg R.L."/>
            <person name="Brenner S."/>
        </authorList>
    </citation>
    <scope>NUCLEOTIDE SEQUENCE [LARGE SCALE GENOMIC DNA]</scope>
</reference>
<evidence type="ECO:0000313" key="3">
    <source>
        <dbReference type="Ensembl" id="ENSCMIP00000043732.1"/>
    </source>
</evidence>
<dbReference type="InParanoid" id="A0A4W3JM50"/>
<evidence type="ECO:0000256" key="1">
    <source>
        <dbReference type="SAM" id="Coils"/>
    </source>
</evidence>
<dbReference type="STRING" id="7868.ENSCMIP00000043732"/>
<evidence type="ECO:0000313" key="4">
    <source>
        <dbReference type="Proteomes" id="UP000314986"/>
    </source>
</evidence>
<dbReference type="Ensembl" id="ENSCMIT00000044356.1">
    <property type="protein sequence ID" value="ENSCMIP00000043732.1"/>
    <property type="gene ID" value="ENSCMIG00000018124.1"/>
</dbReference>
<dbReference type="Pfam" id="PF15558">
    <property type="entry name" value="DUF4659"/>
    <property type="match status" value="1"/>
</dbReference>
<reference evidence="3" key="4">
    <citation type="submission" date="2025-08" db="UniProtKB">
        <authorList>
            <consortium name="Ensembl"/>
        </authorList>
    </citation>
    <scope>IDENTIFICATION</scope>
</reference>
<name>A0A4W3JM50_CALMI</name>
<dbReference type="KEGG" id="cmk:103178444"/>
<feature type="region of interest" description="Disordered" evidence="2">
    <location>
        <begin position="544"/>
        <end position="604"/>
    </location>
</feature>
<evidence type="ECO:0008006" key="5">
    <source>
        <dbReference type="Google" id="ProtNLM"/>
    </source>
</evidence>
<dbReference type="InterPro" id="IPR029090">
    <property type="entry name" value="DUF4659"/>
</dbReference>
<evidence type="ECO:0000256" key="2">
    <source>
        <dbReference type="SAM" id="MobiDB-lite"/>
    </source>
</evidence>
<gene>
    <name evidence="3" type="primary">LOC103178444</name>
</gene>
<protein>
    <recommendedName>
        <fullName evidence="5">Coiled-coil domain-containing protein 177</fullName>
    </recommendedName>
</protein>
<dbReference type="RefSeq" id="XP_007891374.1">
    <property type="nucleotide sequence ID" value="XM_007893183.2"/>
</dbReference>
<keyword evidence="1" id="KW-0175">Coiled coil</keyword>